<keyword evidence="6" id="KW-0968">Cytoplasmic vesicle</keyword>
<dbReference type="GO" id="GO:0042147">
    <property type="term" value="P:retrograde transport, endosome to Golgi"/>
    <property type="evidence" value="ECO:0007669"/>
    <property type="project" value="TreeGrafter"/>
</dbReference>
<dbReference type="InterPro" id="IPR057981">
    <property type="entry name" value="TPR_LAA1-like_C"/>
</dbReference>
<dbReference type="GO" id="GO:0006897">
    <property type="term" value="P:endocytosis"/>
    <property type="evidence" value="ECO:0007669"/>
    <property type="project" value="TreeGrafter"/>
</dbReference>
<evidence type="ECO:0000259" key="9">
    <source>
        <dbReference type="Pfam" id="PF25808"/>
    </source>
</evidence>
<name>A0A8C5EVV4_GOUWI</name>
<dbReference type="Pfam" id="PF20210">
    <property type="entry name" value="Laa1_Sip1_HTR5"/>
    <property type="match status" value="1"/>
</dbReference>
<dbReference type="SUPFAM" id="SSF48371">
    <property type="entry name" value="ARM repeat"/>
    <property type="match status" value="2"/>
</dbReference>
<dbReference type="GO" id="GO:0016020">
    <property type="term" value="C:membrane"/>
    <property type="evidence" value="ECO:0007669"/>
    <property type="project" value="TreeGrafter"/>
</dbReference>
<reference evidence="10" key="2">
    <citation type="submission" date="2025-08" db="UniProtKB">
        <authorList>
            <consortium name="Ensembl"/>
        </authorList>
    </citation>
    <scope>IDENTIFICATION</scope>
</reference>
<dbReference type="Gene3D" id="1.25.10.10">
    <property type="entry name" value="Leucine-rich Repeat Variant"/>
    <property type="match status" value="3"/>
</dbReference>
<evidence type="ECO:0000313" key="10">
    <source>
        <dbReference type="Ensembl" id="ENSGWIP00000027291.1"/>
    </source>
</evidence>
<dbReference type="GO" id="GO:0005794">
    <property type="term" value="C:Golgi apparatus"/>
    <property type="evidence" value="ECO:0007669"/>
    <property type="project" value="TreeGrafter"/>
</dbReference>
<dbReference type="GO" id="GO:0005829">
    <property type="term" value="C:cytosol"/>
    <property type="evidence" value="ECO:0007669"/>
    <property type="project" value="GOC"/>
</dbReference>
<sequence>MELAHSLLLNEDALAQITEAKRPVFIFEWLRFLDKVLVAVDVKEKQKKLVEQLTGLISSAPGPPTRKLLAKNLATLYSIGDTFTVFQTLDKCNDIIKSKDDTPAYLPTKLAAVACVGAFYEKMGRMLGSSFPDTINNLLKALKSAESQGRGEILRSLKKVLSGLGGAAASCHRDIYKNARSLLTDRSMAVRCAVAKCLLELQNEAVFMWTTELENLATLCYKALEGSNYGVRVAVAKLLGTVMATALMPKQAAVMRQNVKRATLEEVLELMATGFLRGGSGFLKSGGEMLKGGGSVSREVRVGVTQAYVVFVTTLGGQWLERNFATFLSHVLDLVSHPRATQTHVEAVYSRRCVSFMLRATLGGLLGEKAQIAAGKEICQAITKQMRAVGKEDGGEISRFRALQSDVSASQHVMVCALKELGSLVQSLSATASPLIQEPSIGLLETVTSVLLHPSMAARLAAAWCLRCVAVALPYQLTPLLDRCAERINNLKSSPEAVSGYSFAMAALLGGVHECPLGIPHSKGKSVVSIAEDLLRTAAQNSRLSLQRTQAGWLLLGALMTLGSSLVRYHLPKMLLLWRNVFPRSPKELEAEKARGDSFTWQVTLEGRAGALCAMRSFVAHCPELLTEDVIRRLMTPIECAMTMIVPAIIKVHGAHLKASAAMVRLRLYDILALLPPKTYEGSFNALLRELVAEFTLTENSANTTTSLLRSLCHYDDSVLMGSWLQETDHKSIEDQLQPNSASGSGALEHDPSSIYLRVPVGEAIPGPLPLGVSVIDASVALFGVVFPHVSFKHRLQMLDHFAECIKQAKGLRQQAVQLNIFTAVLSALKGLAENKSTLGPEEVRKSALALVMGALDNPNPILRCAAGEALGRMAQVVGEATFIARMAQTSFDKLKSARDVVSRTGHSLALGCLHRYVGGIGSGQHLKTSVSILLALAQDGSSHEVQTWALHSLALIVDSSGPMYRGYVEPTLSLVLTLLLTVPPSHTEVHQCLGRCLGALITTVGPELQGNGATISTIRSSCLVGCALMQDHSDSLVQAAAISCLQQLHMFAPRHVNLSSLVPCLCVHLCSSHLLLRRAAVACLRQLAQREAPEVCEYATSLAKRSGDNKDSSTAIDLNITETGLEGVLFGMLDRETDKKLCSDIHDTLGHMLSSLAVEKLSHWLKLCKDVLAATTGMNTTQGNEMDDDTMFTGLGDDGKSKPSVAPRWVTRVFAADCLCRIILLCENADKAHFDLAAARTVQVKKPKGDLLVLHLSDLIRMAFMAATDHSNQLRMAGLQALEDIIKKFASVPEPEFPGHVILEQYQANVGAALRPAFSPDTPSDITAKACQVCSTWIGSGVVSDLNDLRRVHNLLVSSLDKVQAGKDSSSQLYSESATTMEKLAVLKAWAEVKAESKPAKPVRSGDEDEDDLGADVLPPDSLITLVQPELPSLSRLWLAMLRDYALLTLPAEFSSQLPPDGGAFYTPETIDTARLHYRSSWAPVLHAVALWLNNTGFGAGEDEEEVPSAPSKTPGLSQGGSLATKTFEETVKDRMHLMLGKNTHRYYLWYKAITCCIAELRLYCTLLFTHSHLPLLAVELLNVLHRLLLTRDPPAIQLQVAAVVQETIRAAQTHVLQQRSSKEEKGEADSRSNLGEGGDTGELVPGKSLVFAAMELLVFILVRHLPQLNTRVQDSPNHVPLRPQRLPEDSARLVANTISILAELPSLCSPAGCMTILPTVLFLITGVLRETALRTPDNSVPLPVSASLQGIKTIITSPLARVESIQTQWTGLVRSSLASVLEYSQPDESRPDMDEVNMLTAITLFLLSASSELVGVTVLQNGCMDRFRNALNSSDPSVQARCYQLLLSVFQHSSRALSTPYIHALAPLMVEKLKAVERRRPGTAAELQAVQEGIRVLENLVSMGEEQNRVQLLALLVPTLVSYLLDENAISSAPQVSKGLHDFALQNLMRIGPLYPAAFKVVIGAAPELKTRLESAIRANQASSKAKAAASQAQPTVQAAPTIKLKTSFF</sequence>
<dbReference type="Proteomes" id="UP000694680">
    <property type="component" value="Chromosome 15"/>
</dbReference>
<reference evidence="10" key="3">
    <citation type="submission" date="2025-09" db="UniProtKB">
        <authorList>
            <consortium name="Ensembl"/>
        </authorList>
    </citation>
    <scope>IDENTIFICATION</scope>
</reference>
<comment type="subcellular location">
    <subcellularLocation>
        <location evidence="1">Cytoplasmic vesicle</location>
        <location evidence="1">Clathrin-coated vesicle</location>
    </subcellularLocation>
</comment>
<dbReference type="FunFam" id="1.25.10.10:FF:000202">
    <property type="entry name" value="HEAT repeat-containing protein 5B isoform X1"/>
    <property type="match status" value="1"/>
</dbReference>
<evidence type="ECO:0000256" key="4">
    <source>
        <dbReference type="ARBA" id="ARBA00022737"/>
    </source>
</evidence>
<evidence type="ECO:0000256" key="6">
    <source>
        <dbReference type="ARBA" id="ARBA00023329"/>
    </source>
</evidence>
<keyword evidence="3" id="KW-0813">Transport</keyword>
<reference evidence="10" key="1">
    <citation type="submission" date="2020-06" db="EMBL/GenBank/DDBJ databases">
        <authorList>
            <consortium name="Wellcome Sanger Institute Data Sharing"/>
        </authorList>
    </citation>
    <scope>NUCLEOTIDE SEQUENCE [LARGE SCALE GENOMIC DNA]</scope>
</reference>
<dbReference type="InterPro" id="IPR040108">
    <property type="entry name" value="Laa1/Sip1/HEATR5"/>
</dbReference>
<dbReference type="Pfam" id="PF25468">
    <property type="entry name" value="HEAT_HEATR5A"/>
    <property type="match status" value="1"/>
</dbReference>
<keyword evidence="11" id="KW-1185">Reference proteome</keyword>
<evidence type="ECO:0000256" key="7">
    <source>
        <dbReference type="ARBA" id="ARBA00070809"/>
    </source>
</evidence>
<dbReference type="Pfam" id="PF25808">
    <property type="entry name" value="TPR_LAA1_C"/>
    <property type="match status" value="1"/>
</dbReference>
<dbReference type="InterPro" id="IPR011989">
    <property type="entry name" value="ARM-like"/>
</dbReference>
<dbReference type="FunFam" id="1.25.10.10:FF:000203">
    <property type="entry name" value="HEAT repeat containing 5B"/>
    <property type="match status" value="1"/>
</dbReference>
<keyword evidence="4" id="KW-0677">Repeat</keyword>
<feature type="compositionally biased region" description="Basic and acidic residues" evidence="8">
    <location>
        <begin position="1622"/>
        <end position="1632"/>
    </location>
</feature>
<dbReference type="PANTHER" id="PTHR21663:SF2">
    <property type="entry name" value="HEAT REPEAT-CONTAINING PROTEIN 5B"/>
    <property type="match status" value="1"/>
</dbReference>
<evidence type="ECO:0000256" key="3">
    <source>
        <dbReference type="ARBA" id="ARBA00022448"/>
    </source>
</evidence>
<dbReference type="InterPro" id="IPR016024">
    <property type="entry name" value="ARM-type_fold"/>
</dbReference>
<keyword evidence="5" id="KW-0653">Protein transport</keyword>
<feature type="compositionally biased region" description="Polar residues" evidence="8">
    <location>
        <begin position="1512"/>
        <end position="1523"/>
    </location>
</feature>
<feature type="region of interest" description="Disordered" evidence="8">
    <location>
        <begin position="1617"/>
        <end position="1642"/>
    </location>
</feature>
<feature type="domain" description="LAA1-like C-terminal TPR repeats" evidence="9">
    <location>
        <begin position="1840"/>
        <end position="1990"/>
    </location>
</feature>
<evidence type="ECO:0000256" key="2">
    <source>
        <dbReference type="ARBA" id="ARBA00008304"/>
    </source>
</evidence>
<feature type="region of interest" description="Disordered" evidence="8">
    <location>
        <begin position="1503"/>
        <end position="1523"/>
    </location>
</feature>
<dbReference type="PANTHER" id="PTHR21663">
    <property type="entry name" value="HYPOTHETICAL HEAT DOMAIN-CONTAINING"/>
    <property type="match status" value="1"/>
</dbReference>
<protein>
    <recommendedName>
        <fullName evidence="7">HEAT repeat-containing protein 5B</fullName>
    </recommendedName>
</protein>
<accession>A0A8C5EVV4</accession>
<organism evidence="10 11">
    <name type="scientific">Gouania willdenowi</name>
    <name type="common">Blunt-snouted clingfish</name>
    <name type="synonym">Lepadogaster willdenowi</name>
    <dbReference type="NCBI Taxonomy" id="441366"/>
    <lineage>
        <taxon>Eukaryota</taxon>
        <taxon>Metazoa</taxon>
        <taxon>Chordata</taxon>
        <taxon>Craniata</taxon>
        <taxon>Vertebrata</taxon>
        <taxon>Euteleostomi</taxon>
        <taxon>Actinopterygii</taxon>
        <taxon>Neopterygii</taxon>
        <taxon>Teleostei</taxon>
        <taxon>Neoteleostei</taxon>
        <taxon>Acanthomorphata</taxon>
        <taxon>Ovalentaria</taxon>
        <taxon>Blenniimorphae</taxon>
        <taxon>Blenniiformes</taxon>
        <taxon>Gobiesocoidei</taxon>
        <taxon>Gobiesocidae</taxon>
        <taxon>Gobiesocinae</taxon>
        <taxon>Gouania</taxon>
    </lineage>
</organism>
<gene>
    <name evidence="10" type="primary">heatr5b</name>
</gene>
<evidence type="ECO:0000313" key="11">
    <source>
        <dbReference type="Proteomes" id="UP000694680"/>
    </source>
</evidence>
<dbReference type="GO" id="GO:0030139">
    <property type="term" value="C:endocytic vesicle"/>
    <property type="evidence" value="ECO:0007669"/>
    <property type="project" value="TreeGrafter"/>
</dbReference>
<dbReference type="GO" id="GO:0015031">
    <property type="term" value="P:protein transport"/>
    <property type="evidence" value="ECO:0007669"/>
    <property type="project" value="UniProtKB-KW"/>
</dbReference>
<comment type="similarity">
    <text evidence="2">Belongs to the HEATR5 family.</text>
</comment>
<dbReference type="GO" id="GO:0030136">
    <property type="term" value="C:clathrin-coated vesicle"/>
    <property type="evidence" value="ECO:0007669"/>
    <property type="project" value="UniProtKB-SubCell"/>
</dbReference>
<dbReference type="InterPro" id="IPR046837">
    <property type="entry name" value="Laa1/Sip1/HEATR5-like_HEAT"/>
</dbReference>
<evidence type="ECO:0000256" key="8">
    <source>
        <dbReference type="SAM" id="MobiDB-lite"/>
    </source>
</evidence>
<evidence type="ECO:0000256" key="5">
    <source>
        <dbReference type="ARBA" id="ARBA00022927"/>
    </source>
</evidence>
<dbReference type="FunFam" id="1.25.10.10:FF:000262">
    <property type="entry name" value="HEAT repeat-containing protein 5B"/>
    <property type="match status" value="1"/>
</dbReference>
<evidence type="ECO:0000256" key="1">
    <source>
        <dbReference type="ARBA" id="ARBA00004132"/>
    </source>
</evidence>
<proteinExistence type="inferred from homology"/>
<dbReference type="Ensembl" id="ENSGWIT00000029794.1">
    <property type="protein sequence ID" value="ENSGWIP00000027291.1"/>
    <property type="gene ID" value="ENSGWIG00000010312.1"/>
</dbReference>